<dbReference type="RefSeq" id="XP_003017343.1">
    <property type="nucleotide sequence ID" value="XM_003017297.1"/>
</dbReference>
<comment type="caution">
    <text evidence="1">The sequence shown here is derived from an EMBL/GenBank/DDBJ whole genome shotgun (WGS) entry which is preliminary data.</text>
</comment>
<name>D4AIX5_ARTBC</name>
<dbReference type="HOGENOM" id="CLU_013935_2_0_1"/>
<reference evidence="2" key="1">
    <citation type="journal article" date="2011" name="Genome Biol.">
        <title>Comparative and functional genomics provide insights into the pathogenicity of dermatophytic fungi.</title>
        <authorList>
            <person name="Burmester A."/>
            <person name="Shelest E."/>
            <person name="Gloeckner G."/>
            <person name="Heddergott C."/>
            <person name="Schindler S."/>
            <person name="Staib P."/>
            <person name="Heidel A."/>
            <person name="Felder M."/>
            <person name="Petzold A."/>
            <person name="Szafranski K."/>
            <person name="Feuermann M."/>
            <person name="Pedruzzi I."/>
            <person name="Priebe S."/>
            <person name="Groth M."/>
            <person name="Winkler R."/>
            <person name="Li W."/>
            <person name="Kniemeyer O."/>
            <person name="Schroeckh V."/>
            <person name="Hertweck C."/>
            <person name="Hube B."/>
            <person name="White T.C."/>
            <person name="Platzer M."/>
            <person name="Guthke R."/>
            <person name="Heitman J."/>
            <person name="Woestemeyer J."/>
            <person name="Zipfel P.F."/>
            <person name="Monod M."/>
            <person name="Brakhage A.A."/>
        </authorList>
    </citation>
    <scope>NUCLEOTIDE SEQUENCE [LARGE SCALE GENOMIC DNA]</scope>
    <source>
        <strain evidence="2">ATCC MYA-4681 / CBS 112371</strain>
    </source>
</reference>
<sequence>MSSFRYEWDIAPSDEERRVIIHQSRLHWEFLRAMTVDGSLSYVPNICQRLENVPDYTHSPHMEYIDPSNQYVFGKGVVKWSTTDTWGCEAPDSLGESECNSSHSEDFMRLPENKMVVQDVFLGVRDVIPCYLDARHGLRGWIGNGDGRDYVAVLTLAWAYILSSAWATSQNGKIRYTAAGAPTCASGQAYGPYLETCTENPEIVRWWSAVLAPGQGWVASIRLGGDVEYQSPWAMHLISYLNLTICGPAPVTPIECPDTPTSYQYLQHFCLQYGLMEQAKAALVAALMIPTHAHTQTPFVLPAPISTAPWDPPTVSSGPQCEVLEELICRIPHLMTISSACTVVDSLLSSVFFEPSVPCNLCSDWLEPIFPILDSVDLRRATAMCMFQGASVQGWWLGSAITGLDRFVLREARRGTPYVNLQSWWWTQTPQSFICFPYSDPIGSSETLITREKETFLLFLSQKNWINTPPPWKPPGRTAISDSHLAVQQHARCTGHSLRYMSWCWVTKKGEYLADAGYTSPGDKLPPVNLGSLGGLEWSDPDVDIALETMDQYASKICSDTIFGCIWKEGVAVHDRDLHESLGRWLYGDPIPPSSTQENDPTLDSDDLDGIVSTNVADIEAWLTLVVEVVPSIMALRGSYYL</sequence>
<accession>D4AIX5</accession>
<protein>
    <submittedName>
        <fullName evidence="1">Uncharacterized protein</fullName>
    </submittedName>
</protein>
<dbReference type="OMA" id="HARCTGH"/>
<evidence type="ECO:0000313" key="1">
    <source>
        <dbReference type="EMBL" id="EFE36698.1"/>
    </source>
</evidence>
<dbReference type="GeneID" id="9524452"/>
<dbReference type="Proteomes" id="UP000008866">
    <property type="component" value="Unassembled WGS sequence"/>
</dbReference>
<proteinExistence type="predicted"/>
<evidence type="ECO:0000313" key="2">
    <source>
        <dbReference type="Proteomes" id="UP000008866"/>
    </source>
</evidence>
<dbReference type="eggNOG" id="ENOG502RP5K">
    <property type="taxonomic scope" value="Eukaryota"/>
</dbReference>
<dbReference type="EMBL" id="ABSU01000001">
    <property type="protein sequence ID" value="EFE36698.1"/>
    <property type="molecule type" value="Genomic_DNA"/>
</dbReference>
<organism evidence="1 2">
    <name type="scientific">Arthroderma benhamiae (strain ATCC MYA-4681 / CBS 112371)</name>
    <name type="common">Trichophyton mentagrophytes</name>
    <dbReference type="NCBI Taxonomy" id="663331"/>
    <lineage>
        <taxon>Eukaryota</taxon>
        <taxon>Fungi</taxon>
        <taxon>Dikarya</taxon>
        <taxon>Ascomycota</taxon>
        <taxon>Pezizomycotina</taxon>
        <taxon>Eurotiomycetes</taxon>
        <taxon>Eurotiomycetidae</taxon>
        <taxon>Onygenales</taxon>
        <taxon>Arthrodermataceae</taxon>
        <taxon>Trichophyton</taxon>
    </lineage>
</organism>
<dbReference type="AlphaFoldDB" id="D4AIX5"/>
<keyword evidence="2" id="KW-1185">Reference proteome</keyword>
<gene>
    <name evidence="1" type="ORF">ARB_04223</name>
</gene>
<dbReference type="KEGG" id="abe:ARB_04223"/>